<keyword evidence="8" id="KW-0539">Nucleus</keyword>
<evidence type="ECO:0000256" key="12">
    <source>
        <dbReference type="SAM" id="MobiDB-lite"/>
    </source>
</evidence>
<dbReference type="CDD" id="cd09122">
    <property type="entry name" value="PLDc_Tdp1_1"/>
    <property type="match status" value="1"/>
</dbReference>
<feature type="compositionally biased region" description="Polar residues" evidence="12">
    <location>
        <begin position="647"/>
        <end position="662"/>
    </location>
</feature>
<keyword evidence="6" id="KW-0269">Exonuclease</keyword>
<feature type="compositionally biased region" description="Polar residues" evidence="12">
    <location>
        <begin position="716"/>
        <end position="725"/>
    </location>
</feature>
<dbReference type="Pfam" id="PF06087">
    <property type="entry name" value="Tyr-DNA_phospho"/>
    <property type="match status" value="1"/>
</dbReference>
<feature type="compositionally biased region" description="Acidic residues" evidence="12">
    <location>
        <begin position="10"/>
        <end position="23"/>
    </location>
</feature>
<feature type="compositionally biased region" description="Basic residues" evidence="12">
    <location>
        <begin position="701"/>
        <end position="710"/>
    </location>
</feature>
<dbReference type="CDD" id="cd09123">
    <property type="entry name" value="PLDc_Tdp1_2"/>
    <property type="match status" value="1"/>
</dbReference>
<evidence type="ECO:0000256" key="3">
    <source>
        <dbReference type="ARBA" id="ARBA00022722"/>
    </source>
</evidence>
<dbReference type="GO" id="GO:0006281">
    <property type="term" value="P:DNA repair"/>
    <property type="evidence" value="ECO:0007669"/>
    <property type="project" value="UniProtKB-KW"/>
</dbReference>
<feature type="region of interest" description="Disordered" evidence="12">
    <location>
        <begin position="604"/>
        <end position="725"/>
    </location>
</feature>
<feature type="region of interest" description="Disordered" evidence="12">
    <location>
        <begin position="1"/>
        <end position="87"/>
    </location>
</feature>
<dbReference type="AlphaFoldDB" id="A0A7D8Z2W7"/>
<organism evidence="13 14">
    <name type="scientific">Vanrija humicola</name>
    <name type="common">Yeast</name>
    <name type="synonym">Cryptococcus humicola</name>
    <dbReference type="NCBI Taxonomy" id="5417"/>
    <lineage>
        <taxon>Eukaryota</taxon>
        <taxon>Fungi</taxon>
        <taxon>Dikarya</taxon>
        <taxon>Basidiomycota</taxon>
        <taxon>Agaricomycotina</taxon>
        <taxon>Tremellomycetes</taxon>
        <taxon>Trichosporonales</taxon>
        <taxon>Trichosporonaceae</taxon>
        <taxon>Vanrija</taxon>
    </lineage>
</organism>
<feature type="active site" description="Nucleophile" evidence="9">
    <location>
        <position position="264"/>
    </location>
</feature>
<keyword evidence="5" id="KW-0378">Hydrolase</keyword>
<dbReference type="PANTHER" id="PTHR12415:SF0">
    <property type="entry name" value="TYROSYL-DNA PHOSPHODIESTERASE 1"/>
    <property type="match status" value="1"/>
</dbReference>
<protein>
    <recommendedName>
        <fullName evidence="15">PLD phosphodiesterase domain-containing protein</fullName>
    </recommendedName>
</protein>
<dbReference type="GO" id="GO:0004527">
    <property type="term" value="F:exonuclease activity"/>
    <property type="evidence" value="ECO:0007669"/>
    <property type="project" value="UniProtKB-KW"/>
</dbReference>
<feature type="compositionally biased region" description="Low complexity" evidence="12">
    <location>
        <begin position="687"/>
        <end position="700"/>
    </location>
</feature>
<evidence type="ECO:0000256" key="7">
    <source>
        <dbReference type="ARBA" id="ARBA00023204"/>
    </source>
</evidence>
<keyword evidence="7" id="KW-0234">DNA repair</keyword>
<dbReference type="Proteomes" id="UP000473826">
    <property type="component" value="Unassembled WGS sequence"/>
</dbReference>
<reference evidence="13 14" key="1">
    <citation type="journal article" date="2019" name="PLoS Genet.">
        <title>Convergent evolution of linked mating-type loci in basidiomycete fungi.</title>
        <authorList>
            <person name="Sun S."/>
            <person name="Coelho M.A."/>
            <person name="Heitman J."/>
            <person name="Nowrousian M."/>
        </authorList>
    </citation>
    <scope>NUCLEOTIDE SEQUENCE [LARGE SCALE GENOMIC DNA]</scope>
    <source>
        <strain evidence="13 14">CBS 4282</strain>
    </source>
</reference>
<evidence type="ECO:0000256" key="9">
    <source>
        <dbReference type="PIRSR" id="PIRSR610347-1"/>
    </source>
</evidence>
<keyword evidence="3" id="KW-0540">Nuclease</keyword>
<keyword evidence="14" id="KW-1185">Reference proteome</keyword>
<evidence type="ECO:0000313" key="13">
    <source>
        <dbReference type="EMBL" id="TXT13549.1"/>
    </source>
</evidence>
<evidence type="ECO:0000256" key="2">
    <source>
        <dbReference type="ARBA" id="ARBA00010205"/>
    </source>
</evidence>
<evidence type="ECO:0000256" key="11">
    <source>
        <dbReference type="PIRSR" id="PIRSR610347-3"/>
    </source>
</evidence>
<feature type="compositionally biased region" description="Basic and acidic residues" evidence="12">
    <location>
        <begin position="105"/>
        <end position="114"/>
    </location>
</feature>
<evidence type="ECO:0000256" key="6">
    <source>
        <dbReference type="ARBA" id="ARBA00022839"/>
    </source>
</evidence>
<accession>A0A7D8Z2W7</accession>
<keyword evidence="4" id="KW-0227">DNA damage</keyword>
<evidence type="ECO:0000256" key="4">
    <source>
        <dbReference type="ARBA" id="ARBA00022763"/>
    </source>
</evidence>
<dbReference type="PANTHER" id="PTHR12415">
    <property type="entry name" value="TYROSYL-DNA PHOSPHODIESTERASE 1"/>
    <property type="match status" value="1"/>
</dbReference>
<sequence length="725" mass="79579">MLETGKSNDDTVESDDSDADDDIAAANAAFQAEREASREQQRREREAKRFKAEHTSSAQPPSASTSSSSKPGPSGEATPTEPAVAGGLKLGGLMIDRAQLERERLARQAAKEASKPAASLPHRQQPTTTPSAPASPSLPTRVANHPLQTASTPPSDAAGEYFLDGELRHVALTIGTSNSARTFSPRKVFGDPSQIRLLIISSFVWDEEWISTFLPQPEEVPTVRICRPPGYDAERMTKSGKLQPIGSGEVLCYPQMDGKRGSEHMKFAWIFYKTGRLRVAIMTANMVDYDWEQIENTVFVQDFLEKKKSGSLKGKEAELPDFPAQFVWLFAHLKVPKALKFLAEHHPFGSRIPIQHSDTSFADLSKYDWSRVQVRIVMSVAGVYKGFDKMVQFGSCRLGKVIAEEAWTPSKGERLVAEYQGSSLGSYSTDFMNNFYQTISGHSLDYISRQPKAAAWPPIKVIFPSLATVDASRLGRNGGGTMFSGKSFSEKTSSLFHDANSKRGGVLMHTKMLIGLFEPSSSLFSPSKNGKRKADELEDDKSSYGGWIYVGSHNFSPSAWGTVNYKNKPPTLNISNYELGIVFPLPRSNASAIADTIAPHKRPARPYGKNDVPWVGSRRLAPLTPSHRTSTCPGNQPQGPQPYPLSTCVSHTMHRSMNTVCSNRRPRRSPCPSSCPSLGPSYPWAGSTCPSPSSSASQSRRSSRPTRHRAHPESRTAAQSPWSTR</sequence>
<feature type="binding site" evidence="10">
    <location>
        <position position="511"/>
    </location>
    <ligand>
        <name>substrate</name>
    </ligand>
</feature>
<feature type="compositionally biased region" description="Low complexity" evidence="12">
    <location>
        <begin position="55"/>
        <end position="75"/>
    </location>
</feature>
<dbReference type="InterPro" id="IPR010347">
    <property type="entry name" value="Tdp1"/>
</dbReference>
<feature type="site" description="Interaction with DNA" evidence="11">
    <location>
        <position position="556"/>
    </location>
</feature>
<comment type="caution">
    <text evidence="13">The sequence shown here is derived from an EMBL/GenBank/DDBJ whole genome shotgun (WGS) entry which is preliminary data.</text>
</comment>
<dbReference type="Gene3D" id="3.30.870.10">
    <property type="entry name" value="Endonuclease Chain A"/>
    <property type="match status" value="2"/>
</dbReference>
<gene>
    <name evidence="13" type="ORF">VHUM_00916</name>
</gene>
<name>A0A7D8Z2W7_VANHU</name>
<dbReference type="OrthoDB" id="47785at2759"/>
<dbReference type="EMBL" id="QKWK01000002">
    <property type="protein sequence ID" value="TXT13549.1"/>
    <property type="molecule type" value="Genomic_DNA"/>
</dbReference>
<evidence type="ECO:0000256" key="8">
    <source>
        <dbReference type="ARBA" id="ARBA00023242"/>
    </source>
</evidence>
<evidence type="ECO:0000313" key="14">
    <source>
        <dbReference type="Proteomes" id="UP000473826"/>
    </source>
</evidence>
<dbReference type="GO" id="GO:0005634">
    <property type="term" value="C:nucleus"/>
    <property type="evidence" value="ECO:0007669"/>
    <property type="project" value="UniProtKB-SubCell"/>
</dbReference>
<comment type="similarity">
    <text evidence="2">Belongs to the tyrosyl-DNA phosphodiesterase family.</text>
</comment>
<dbReference type="GO" id="GO:0017005">
    <property type="term" value="F:3'-tyrosyl-DNA phosphodiesterase activity"/>
    <property type="evidence" value="ECO:0007669"/>
    <property type="project" value="TreeGrafter"/>
</dbReference>
<dbReference type="SUPFAM" id="SSF56024">
    <property type="entry name" value="Phospholipase D/nuclease"/>
    <property type="match status" value="2"/>
</dbReference>
<feature type="compositionally biased region" description="Basic and acidic residues" evidence="12">
    <location>
        <begin position="32"/>
        <end position="54"/>
    </location>
</feature>
<feature type="compositionally biased region" description="Low complexity" evidence="12">
    <location>
        <begin position="126"/>
        <end position="140"/>
    </location>
</feature>
<evidence type="ECO:0000256" key="10">
    <source>
        <dbReference type="PIRSR" id="PIRSR610347-2"/>
    </source>
</evidence>
<feature type="region of interest" description="Disordered" evidence="12">
    <location>
        <begin position="105"/>
        <end position="155"/>
    </location>
</feature>
<evidence type="ECO:0000256" key="5">
    <source>
        <dbReference type="ARBA" id="ARBA00022801"/>
    </source>
</evidence>
<feature type="binding site" evidence="10">
    <location>
        <position position="266"/>
    </location>
    <ligand>
        <name>substrate</name>
    </ligand>
</feature>
<dbReference type="GO" id="GO:0003697">
    <property type="term" value="F:single-stranded DNA binding"/>
    <property type="evidence" value="ECO:0007669"/>
    <property type="project" value="TreeGrafter"/>
</dbReference>
<comment type="subcellular location">
    <subcellularLocation>
        <location evidence="1">Nucleus</location>
    </subcellularLocation>
</comment>
<evidence type="ECO:0000256" key="1">
    <source>
        <dbReference type="ARBA" id="ARBA00004123"/>
    </source>
</evidence>
<evidence type="ECO:0008006" key="15">
    <source>
        <dbReference type="Google" id="ProtNLM"/>
    </source>
</evidence>
<feature type="active site" description="Proton donor/acceptor" evidence="9">
    <location>
        <position position="509"/>
    </location>
</feature>
<dbReference type="GO" id="GO:0003690">
    <property type="term" value="F:double-stranded DNA binding"/>
    <property type="evidence" value="ECO:0007669"/>
    <property type="project" value="TreeGrafter"/>
</dbReference>
<proteinExistence type="inferred from homology"/>